<evidence type="ECO:0000313" key="2">
    <source>
        <dbReference type="Proteomes" id="UP001220964"/>
    </source>
</evidence>
<keyword evidence="2" id="KW-1185">Reference proteome</keyword>
<evidence type="ECO:0000313" key="1">
    <source>
        <dbReference type="EMBL" id="MDF0603899.1"/>
    </source>
</evidence>
<dbReference type="AlphaFoldDB" id="A0AAE3NYB3"/>
<protein>
    <submittedName>
        <fullName evidence="1">Uncharacterized protein</fullName>
    </submittedName>
</protein>
<comment type="caution">
    <text evidence="1">The sequence shown here is derived from an EMBL/GenBank/DDBJ whole genome shotgun (WGS) entry which is preliminary data.</text>
</comment>
<accession>A0AAE3NYB3</accession>
<dbReference type="EMBL" id="JARGYC010000167">
    <property type="protein sequence ID" value="MDF0603899.1"/>
    <property type="molecule type" value="Genomic_DNA"/>
</dbReference>
<gene>
    <name evidence="1" type="ORF">P1J78_24605</name>
</gene>
<organism evidence="1 2">
    <name type="scientific">Psychromarinibacter sediminicola</name>
    <dbReference type="NCBI Taxonomy" id="3033385"/>
    <lineage>
        <taxon>Bacteria</taxon>
        <taxon>Pseudomonadati</taxon>
        <taxon>Pseudomonadota</taxon>
        <taxon>Alphaproteobacteria</taxon>
        <taxon>Rhodobacterales</taxon>
        <taxon>Paracoccaceae</taxon>
        <taxon>Psychromarinibacter</taxon>
    </lineage>
</organism>
<dbReference type="RefSeq" id="WP_275570008.1">
    <property type="nucleotide sequence ID" value="NZ_JARGYC010000167.1"/>
</dbReference>
<reference evidence="1" key="1">
    <citation type="submission" date="2023-03" db="EMBL/GenBank/DDBJ databases">
        <title>Multiphase analysis and comparison of six strains from genera Psychromarinibacter, Lutimaribacter, and Maritimibacter, including a novel species: Psychromarinibacter sediminicola sp. nov.</title>
        <authorList>
            <person name="Wang Y.-H."/>
            <person name="Ye M.-Q."/>
            <person name="Du Z.-J."/>
        </authorList>
    </citation>
    <scope>NUCLEOTIDE SEQUENCE</scope>
    <source>
        <strain evidence="1">C21-152</strain>
    </source>
</reference>
<dbReference type="Proteomes" id="UP001220964">
    <property type="component" value="Unassembled WGS sequence"/>
</dbReference>
<proteinExistence type="predicted"/>
<name>A0AAE3NYB3_9RHOB</name>
<sequence>MTVSGLSQWVVCGKTPYSIEIFKTDLHPGWRVDAIDGVAQKTVWTGTAPDDATAFIEAMRHIHDLAEAA</sequence>